<dbReference type="EMBL" id="CP003107">
    <property type="protein sequence ID" value="AET62143.1"/>
    <property type="molecule type" value="Genomic_DNA"/>
</dbReference>
<dbReference type="AlphaFoldDB" id="G7VSD4"/>
<reference evidence="2" key="1">
    <citation type="submission" date="2011-11" db="EMBL/GenBank/DDBJ databases">
        <title>Complete sequence of Paenibacillus terrae HPL-003.</title>
        <authorList>
            <person name="Shin S.H."/>
            <person name="Kim S."/>
            <person name="Kim J.Y."/>
        </authorList>
    </citation>
    <scope>NUCLEOTIDE SEQUENCE [LARGE SCALE GENOMIC DNA]</scope>
    <source>
        <strain evidence="2">HPL-003</strain>
    </source>
</reference>
<evidence type="ECO:0000313" key="1">
    <source>
        <dbReference type="EMBL" id="AET62143.1"/>
    </source>
</evidence>
<dbReference type="STRING" id="985665.HPL003_27155"/>
<accession>G7VSD4</accession>
<reference key="2">
    <citation type="submission" date="2011-11" db="EMBL/GenBank/DDBJ databases">
        <authorList>
            <person name="Shin S.H."/>
            <person name="Kim S."/>
            <person name="Kim J.Y."/>
        </authorList>
    </citation>
    <scope>NUCLEOTIDE SEQUENCE</scope>
    <source>
        <strain>HPL-003</strain>
    </source>
</reference>
<name>G7VSD4_PAETH</name>
<gene>
    <name evidence="1" type="ordered locus">HPL003_27155</name>
</gene>
<dbReference type="RefSeq" id="WP_014282823.1">
    <property type="nucleotide sequence ID" value="NC_016641.1"/>
</dbReference>
<sequence>MEIKRYFGLKTSIYCDRCHEEISTDFYALCNDCFLVDSTKLRLHKIQLSYQAKIEGLTCSLCKSRKAKTVLNHVCRSCLSQHDDNTHMGWYINADFEEGTVIYRSCICGDVARITVGVHEKFEYFRVGHKSPTVNSYRCKRITARGQSKCVHEWIILGSDINYQGDRNILKMKDSPALEILGLDNSDIEHLAYGSTRYWCHECGCFYDLSPQKQYLLPKQGYIYD</sequence>
<dbReference type="HOGENOM" id="CLU_1228919_0_0_9"/>
<dbReference type="OrthoDB" id="2578197at2"/>
<protein>
    <submittedName>
        <fullName evidence="1">Uncharacterized protein</fullName>
    </submittedName>
</protein>
<reference evidence="1 2" key="3">
    <citation type="journal article" date="2012" name="J. Bacteriol.">
        <title>Genome Sequence of Paenibacillus terrae HPL-003, a Xylanase-Producing Bacterium Isolated from Soil Found in Forest Residue.</title>
        <authorList>
            <person name="Shin S.H."/>
            <person name="Kim S."/>
            <person name="Kim J.Y."/>
            <person name="Song H.Y."/>
            <person name="Cho S.J."/>
            <person name="Kim D.R."/>
            <person name="Lee K.I."/>
            <person name="Lim H.K."/>
            <person name="Park N.J."/>
            <person name="Hwang I.T."/>
            <person name="Yang K.S."/>
        </authorList>
    </citation>
    <scope>NUCLEOTIDE SEQUENCE [LARGE SCALE GENOMIC DNA]</scope>
    <source>
        <strain evidence="1 2">HPL-003</strain>
    </source>
</reference>
<dbReference type="KEGG" id="pta:HPL003_27155"/>
<proteinExistence type="predicted"/>
<organism evidence="1 2">
    <name type="scientific">Paenibacillus terrae (strain HPL-003)</name>
    <dbReference type="NCBI Taxonomy" id="985665"/>
    <lineage>
        <taxon>Bacteria</taxon>
        <taxon>Bacillati</taxon>
        <taxon>Bacillota</taxon>
        <taxon>Bacilli</taxon>
        <taxon>Bacillales</taxon>
        <taxon>Paenibacillaceae</taxon>
        <taxon>Paenibacillus</taxon>
    </lineage>
</organism>
<dbReference type="Proteomes" id="UP000005876">
    <property type="component" value="Chromosome"/>
</dbReference>
<evidence type="ECO:0000313" key="2">
    <source>
        <dbReference type="Proteomes" id="UP000005876"/>
    </source>
</evidence>